<proteinExistence type="predicted"/>
<dbReference type="PANTHER" id="PTHR24177">
    <property type="entry name" value="CASKIN"/>
    <property type="match status" value="1"/>
</dbReference>
<feature type="transmembrane region" description="Helical" evidence="2">
    <location>
        <begin position="205"/>
        <end position="226"/>
    </location>
</feature>
<dbReference type="InterPro" id="IPR026961">
    <property type="entry name" value="PGG_dom"/>
</dbReference>
<accession>A0A2P5B9F6</accession>
<feature type="region of interest" description="Disordered" evidence="1">
    <location>
        <begin position="1"/>
        <end position="59"/>
    </location>
</feature>
<dbReference type="EMBL" id="JXTB01000330">
    <property type="protein sequence ID" value="PON45420.1"/>
    <property type="molecule type" value="Genomic_DNA"/>
</dbReference>
<dbReference type="Proteomes" id="UP000237105">
    <property type="component" value="Unassembled WGS sequence"/>
</dbReference>
<comment type="caution">
    <text evidence="4">The sequence shown here is derived from an EMBL/GenBank/DDBJ whole genome shotgun (WGS) entry which is preliminary data.</text>
</comment>
<dbReference type="SUPFAM" id="SSF48403">
    <property type="entry name" value="Ankyrin repeat"/>
    <property type="match status" value="1"/>
</dbReference>
<reference evidence="5" key="1">
    <citation type="submission" date="2016-06" db="EMBL/GenBank/DDBJ databases">
        <title>Parallel loss of symbiosis genes in relatives of nitrogen-fixing non-legume Parasponia.</title>
        <authorList>
            <person name="Van Velzen R."/>
            <person name="Holmer R."/>
            <person name="Bu F."/>
            <person name="Rutten L."/>
            <person name="Van Zeijl A."/>
            <person name="Liu W."/>
            <person name="Santuari L."/>
            <person name="Cao Q."/>
            <person name="Sharma T."/>
            <person name="Shen D."/>
            <person name="Roswanjaya Y."/>
            <person name="Wardhani T."/>
            <person name="Kalhor M.S."/>
            <person name="Jansen J."/>
            <person name="Van den Hoogen J."/>
            <person name="Gungor B."/>
            <person name="Hartog M."/>
            <person name="Hontelez J."/>
            <person name="Verver J."/>
            <person name="Yang W.-C."/>
            <person name="Schijlen E."/>
            <person name="Repin R."/>
            <person name="Schilthuizen M."/>
            <person name="Schranz E."/>
            <person name="Heidstra R."/>
            <person name="Miyata K."/>
            <person name="Fedorova E."/>
            <person name="Kohlen W."/>
            <person name="Bisseling T."/>
            <person name="Smit S."/>
            <person name="Geurts R."/>
        </authorList>
    </citation>
    <scope>NUCLEOTIDE SEQUENCE [LARGE SCALE GENOMIC DNA]</scope>
    <source>
        <strain evidence="5">cv. WU1-14</strain>
    </source>
</reference>
<dbReference type="GO" id="GO:0016020">
    <property type="term" value="C:membrane"/>
    <property type="evidence" value="ECO:0007669"/>
    <property type="project" value="TreeGrafter"/>
</dbReference>
<dbReference type="OrthoDB" id="1751337at2759"/>
<evidence type="ECO:0000256" key="1">
    <source>
        <dbReference type="SAM" id="MobiDB-lite"/>
    </source>
</evidence>
<organism evidence="4 5">
    <name type="scientific">Parasponia andersonii</name>
    <name type="common">Sponia andersonii</name>
    <dbReference type="NCBI Taxonomy" id="3476"/>
    <lineage>
        <taxon>Eukaryota</taxon>
        <taxon>Viridiplantae</taxon>
        <taxon>Streptophyta</taxon>
        <taxon>Embryophyta</taxon>
        <taxon>Tracheophyta</taxon>
        <taxon>Spermatophyta</taxon>
        <taxon>Magnoliopsida</taxon>
        <taxon>eudicotyledons</taxon>
        <taxon>Gunneridae</taxon>
        <taxon>Pentapetalae</taxon>
        <taxon>rosids</taxon>
        <taxon>fabids</taxon>
        <taxon>Rosales</taxon>
        <taxon>Cannabaceae</taxon>
        <taxon>Parasponia</taxon>
    </lineage>
</organism>
<evidence type="ECO:0000256" key="2">
    <source>
        <dbReference type="SAM" id="Phobius"/>
    </source>
</evidence>
<dbReference type="PANTHER" id="PTHR24177:SF365">
    <property type="entry name" value="ANKYRIN REPEAT-CONTAINING PROTEIN NPR4-LIKE ISOFORM X1"/>
    <property type="match status" value="1"/>
</dbReference>
<dbReference type="STRING" id="3476.A0A2P5B9F6"/>
<feature type="compositionally biased region" description="Acidic residues" evidence="1">
    <location>
        <begin position="19"/>
        <end position="36"/>
    </location>
</feature>
<keyword evidence="2" id="KW-1133">Transmembrane helix</keyword>
<protein>
    <submittedName>
        <fullName evidence="4">Ankyrin repeat-containing protein</fullName>
    </submittedName>
</protein>
<dbReference type="AlphaFoldDB" id="A0A2P5B9F6"/>
<feature type="domain" description="PGG" evidence="3">
    <location>
        <begin position="204"/>
        <end position="292"/>
    </location>
</feature>
<name>A0A2P5B9F6_PARAD</name>
<evidence type="ECO:0000313" key="5">
    <source>
        <dbReference type="Proteomes" id="UP000237105"/>
    </source>
</evidence>
<keyword evidence="5" id="KW-1185">Reference proteome</keyword>
<gene>
    <name evidence="4" type="ORF">PanWU01x14_258990</name>
</gene>
<sequence length="300" mass="33659">MYDKKGRAIVIKHPTDEKDICDESSEEDSSDEEFEDEKSTSSKMDDPTTPDNEESSERIKKESAVLIAAKYGIVEVVASILERFPVAIYDRESDSKNILLVTVENRHLQVYKHLLKIHPRESFVYRKLDKNRNNALHYAAAYGEHIRPWPVPGAALQMQWEIKWHEYVENTMPSVLYLQTNNDGHTPKDNFSNTHKGLIKAGSEWLFNTATSCSVVATLIATVAFASSTTVPGGNDSTSGKPTLGKNPVLEVFAFSSLIALCFSVTSLITFLAILTSRHHETTDLPRKILLGWIICCSKR</sequence>
<feature type="transmembrane region" description="Helical" evidence="2">
    <location>
        <begin position="252"/>
        <end position="275"/>
    </location>
</feature>
<evidence type="ECO:0000259" key="3">
    <source>
        <dbReference type="Pfam" id="PF13962"/>
    </source>
</evidence>
<dbReference type="InterPro" id="IPR036770">
    <property type="entry name" value="Ankyrin_rpt-contain_sf"/>
</dbReference>
<dbReference type="Pfam" id="PF13962">
    <property type="entry name" value="PGG"/>
    <property type="match status" value="1"/>
</dbReference>
<keyword evidence="2" id="KW-0812">Transmembrane</keyword>
<keyword evidence="2" id="KW-0472">Membrane</keyword>
<feature type="compositionally biased region" description="Basic and acidic residues" evidence="1">
    <location>
        <begin position="37"/>
        <end position="46"/>
    </location>
</feature>
<dbReference type="Gene3D" id="1.25.40.20">
    <property type="entry name" value="Ankyrin repeat-containing domain"/>
    <property type="match status" value="1"/>
</dbReference>
<evidence type="ECO:0000313" key="4">
    <source>
        <dbReference type="EMBL" id="PON45420.1"/>
    </source>
</evidence>